<reference evidence="3" key="1">
    <citation type="submission" date="2017-02" db="EMBL/GenBank/DDBJ databases">
        <title>Natronthermophilus aegyptiacus gen. nov.,sp. nov., an aerobic, extremely halophilic alkalithermophilic archaeon isolated from the athalassohaline Wadi An Natrun, Egypt.</title>
        <authorList>
            <person name="Zhao B."/>
        </authorList>
    </citation>
    <scope>NUCLEOTIDE SEQUENCE [LARGE SCALE GENOMIC DNA]</scope>
    <source>
        <strain evidence="3">JW/NM-HA 15</strain>
    </source>
</reference>
<keyword evidence="1" id="KW-0472">Membrane</keyword>
<dbReference type="KEGG" id="naj:B1756_10405"/>
<evidence type="ECO:0000313" key="3">
    <source>
        <dbReference type="Proteomes" id="UP000250088"/>
    </source>
</evidence>
<protein>
    <submittedName>
        <fullName evidence="2">Uncharacterized protein</fullName>
    </submittedName>
</protein>
<dbReference type="GeneID" id="32894494"/>
<dbReference type="EMBL" id="CP019893">
    <property type="protein sequence ID" value="ARS90098.1"/>
    <property type="molecule type" value="Genomic_DNA"/>
</dbReference>
<keyword evidence="1" id="KW-0812">Transmembrane</keyword>
<name>A0A2Z2I163_9EURY</name>
<feature type="transmembrane region" description="Helical" evidence="1">
    <location>
        <begin position="141"/>
        <end position="167"/>
    </location>
</feature>
<keyword evidence="3" id="KW-1185">Reference proteome</keyword>
<feature type="transmembrane region" description="Helical" evidence="1">
    <location>
        <begin position="98"/>
        <end position="121"/>
    </location>
</feature>
<keyword evidence="1" id="KW-1133">Transmembrane helix</keyword>
<dbReference type="OrthoDB" id="169035at2157"/>
<evidence type="ECO:0000313" key="2">
    <source>
        <dbReference type="EMBL" id="ARS90098.1"/>
    </source>
</evidence>
<gene>
    <name evidence="2" type="ORF">B1756_10405</name>
</gene>
<feature type="transmembrane region" description="Helical" evidence="1">
    <location>
        <begin position="60"/>
        <end position="86"/>
    </location>
</feature>
<feature type="transmembrane region" description="Helical" evidence="1">
    <location>
        <begin position="26"/>
        <end position="48"/>
    </location>
</feature>
<dbReference type="AlphaFoldDB" id="A0A2Z2I163"/>
<sequence>MAGTLCRRLGPGRLPYASRRDAGGGIAMGATALLAIAVWFGGAAVLFGTGVVTGASAGHLAGFTLGMSVFVAPLSVPTAVVVGIALWRYVHPGGPRPFLGGVLGACTAVVSVAGGALGIGFVVGLSNVADGTMGLLEAVQFVLGTTMLAVPFAIAFGGWLVVPLGAFGGWYHERAKRAG</sequence>
<accession>A0A2Z2I163</accession>
<dbReference type="RefSeq" id="WP_086888472.1">
    <property type="nucleotide sequence ID" value="NZ_CP019893.1"/>
</dbReference>
<proteinExistence type="predicted"/>
<evidence type="ECO:0000256" key="1">
    <source>
        <dbReference type="SAM" id="Phobius"/>
    </source>
</evidence>
<organism evidence="2 3">
    <name type="scientific">Natrarchaeobaculum aegyptiacum</name>
    <dbReference type="NCBI Taxonomy" id="745377"/>
    <lineage>
        <taxon>Archaea</taxon>
        <taxon>Methanobacteriati</taxon>
        <taxon>Methanobacteriota</taxon>
        <taxon>Stenosarchaea group</taxon>
        <taxon>Halobacteria</taxon>
        <taxon>Halobacteriales</taxon>
        <taxon>Natrialbaceae</taxon>
        <taxon>Natrarchaeobaculum</taxon>
    </lineage>
</organism>
<dbReference type="Proteomes" id="UP000250088">
    <property type="component" value="Chromosome"/>
</dbReference>